<dbReference type="NCBIfam" id="NF006836">
    <property type="entry name" value="PRK09357.1-1"/>
    <property type="match status" value="1"/>
</dbReference>
<dbReference type="NCBIfam" id="TIGR00857">
    <property type="entry name" value="pyrC_multi"/>
    <property type="match status" value="1"/>
</dbReference>
<dbReference type="GO" id="GO:0004151">
    <property type="term" value="F:dihydroorotase activity"/>
    <property type="evidence" value="ECO:0007669"/>
    <property type="project" value="UniProtKB-UniRule"/>
</dbReference>
<dbReference type="SUPFAM" id="SSF51556">
    <property type="entry name" value="Metallo-dependent hydrolases"/>
    <property type="match status" value="1"/>
</dbReference>
<dbReference type="KEGG" id="stri:C7M71_028465"/>
<sequence length="442" mass="46581">MTSHLIRNASLLGGAPQDVLIADGVIQDVGTGLTGADTETDATGLVLLPGLVDLHTHLREPGREDAETVYTGTRAAARGGFTAVHAMANTFPVADTAGVVEQVWRLGRSSGYCDVQPVGAVTIGLEGKQLAELGAMHDSAAGVRVFSDDGKCVDDAVIMRRALEYVKAFDGVIAQHAQEPRLTQGAQMNEGAVSGELGLAGWPAVAEEAIIARDVLLAAHVGSRLHICHVSTAGSVEIIRWAKAKGWNVTAEVTPHHLLLTDELVRSYDPVYKVNPPLRTETDVLALREALADGTIDAVATDHAPHPAEDKDCEWAVAAMGMVGLETALSVVQHTMVDTGLMDWAGVADRMSFRPARIGRLTGHGRPVSPGEPGNLVLVDPAYRGTVIPESFATRSRNTPYRGLDLPGRVRATYLRGVPTVVDGEPAAPETVAPRTADGAIA</sequence>
<dbReference type="Gene3D" id="3.20.20.140">
    <property type="entry name" value="Metal-dependent hydrolases"/>
    <property type="match status" value="1"/>
</dbReference>
<comment type="function">
    <text evidence="1 6">Catalyzes the reversible cyclization of carbamoyl aspartate to dihydroorotate.</text>
</comment>
<comment type="cofactor">
    <cofactor evidence="6">
        <name>Zn(2+)</name>
        <dbReference type="ChEBI" id="CHEBI:29105"/>
    </cofactor>
    <text evidence="6">Binds 2 Zn(2+) ions per subunit.</text>
</comment>
<comment type="pathway">
    <text evidence="6">Pyrimidine metabolism; UMP biosynthesis via de novo pathway; (S)-dihydroorotate from bicarbonate: step 3/3.</text>
</comment>
<dbReference type="GO" id="GO:0006145">
    <property type="term" value="P:purine nucleobase catabolic process"/>
    <property type="evidence" value="ECO:0007669"/>
    <property type="project" value="TreeGrafter"/>
</dbReference>
<keyword evidence="5 6" id="KW-0665">Pyrimidine biosynthesis</keyword>
<comment type="similarity">
    <text evidence="2 6">Belongs to the metallo-dependent hydrolases superfamily. DHOase family. Class I DHOase subfamily.</text>
</comment>
<feature type="binding site" evidence="6">
    <location>
        <position position="176"/>
    </location>
    <ligand>
        <name>Zn(2+)</name>
        <dbReference type="ChEBI" id="CHEBI:29105"/>
        <label>2</label>
    </ligand>
</feature>
<feature type="binding site" evidence="6">
    <location>
        <position position="57"/>
    </location>
    <ligand>
        <name>Zn(2+)</name>
        <dbReference type="ChEBI" id="CHEBI:29105"/>
        <label>1</label>
    </ligand>
</feature>
<comment type="caution">
    <text evidence="6">Lacks conserved residue(s) required for the propagation of feature annotation.</text>
</comment>
<dbReference type="InterPro" id="IPR032466">
    <property type="entry name" value="Metal_Hydrolase"/>
</dbReference>
<dbReference type="HAMAP" id="MF_00220_B">
    <property type="entry name" value="PyrC_classI_B"/>
    <property type="match status" value="1"/>
</dbReference>
<proteinExistence type="inferred from homology"/>
<feature type="binding site" evidence="6">
    <location>
        <position position="55"/>
    </location>
    <ligand>
        <name>Zn(2+)</name>
        <dbReference type="ChEBI" id="CHEBI:29105"/>
        <label>1</label>
    </ligand>
</feature>
<dbReference type="InterPro" id="IPR024403">
    <property type="entry name" value="DHOase_cat"/>
</dbReference>
<evidence type="ECO:0000256" key="3">
    <source>
        <dbReference type="ARBA" id="ARBA00022723"/>
    </source>
</evidence>
<dbReference type="Gene3D" id="2.30.40.10">
    <property type="entry name" value="Urease, subunit C, domain 1"/>
    <property type="match status" value="1"/>
</dbReference>
<dbReference type="CDD" id="cd01317">
    <property type="entry name" value="DHOase_IIa"/>
    <property type="match status" value="1"/>
</dbReference>
<dbReference type="PANTHER" id="PTHR43668">
    <property type="entry name" value="ALLANTOINASE"/>
    <property type="match status" value="1"/>
</dbReference>
<dbReference type="UniPathway" id="UPA00070">
    <property type="reaction ID" value="UER00117"/>
</dbReference>
<gene>
    <name evidence="6" type="primary">pyrC</name>
    <name evidence="9" type="ORF">C7M71_028465</name>
</gene>
<feature type="binding site" evidence="6">
    <location>
        <position position="302"/>
    </location>
    <ligand>
        <name>Zn(2+)</name>
        <dbReference type="ChEBI" id="CHEBI:29105"/>
        <label>1</label>
    </ligand>
</feature>
<feature type="binding site" evidence="6">
    <location>
        <position position="229"/>
    </location>
    <ligand>
        <name>Zn(2+)</name>
        <dbReference type="ChEBI" id="CHEBI:29105"/>
        <label>2</label>
    </ligand>
</feature>
<dbReference type="Proteomes" id="UP000249340">
    <property type="component" value="Chromosome"/>
</dbReference>
<dbReference type="GO" id="GO:0004038">
    <property type="term" value="F:allantoinase activity"/>
    <property type="evidence" value="ECO:0007669"/>
    <property type="project" value="TreeGrafter"/>
</dbReference>
<reference evidence="10" key="1">
    <citation type="submission" date="2018-07" db="EMBL/GenBank/DDBJ databases">
        <title>Streptacidiphilus bronchialis DSM 106435 chromosome.</title>
        <authorList>
            <person name="Batra D."/>
            <person name="Gulvik C.A."/>
        </authorList>
    </citation>
    <scope>NUCLEOTIDE SEQUENCE [LARGE SCALE GENOMIC DNA]</scope>
    <source>
        <strain evidence="10">DSM 106435</strain>
    </source>
</reference>
<feature type="binding site" evidence="6">
    <location>
        <begin position="57"/>
        <end position="59"/>
    </location>
    <ligand>
        <name>substrate</name>
    </ligand>
</feature>
<dbReference type="AlphaFoldDB" id="A0A345T426"/>
<evidence type="ECO:0000256" key="7">
    <source>
        <dbReference type="SAM" id="MobiDB-lite"/>
    </source>
</evidence>
<feature type="region of interest" description="Disordered" evidence="7">
    <location>
        <begin position="423"/>
        <end position="442"/>
    </location>
</feature>
<keyword evidence="4 6" id="KW-0378">Hydrolase</keyword>
<feature type="binding site" evidence="6">
    <location>
        <position position="149"/>
    </location>
    <ligand>
        <name>Zn(2+)</name>
        <dbReference type="ChEBI" id="CHEBI:29105"/>
        <label>1</label>
    </ligand>
</feature>
<dbReference type="InterPro" id="IPR050138">
    <property type="entry name" value="DHOase/Allantoinase_Hydrolase"/>
</dbReference>
<evidence type="ECO:0000256" key="6">
    <source>
        <dbReference type="HAMAP-Rule" id="MF_00220"/>
    </source>
</evidence>
<dbReference type="EC" id="3.5.2.3" evidence="6"/>
<comment type="catalytic activity">
    <reaction evidence="6">
        <text>(S)-dihydroorotate + H2O = N-carbamoyl-L-aspartate + H(+)</text>
        <dbReference type="Rhea" id="RHEA:24296"/>
        <dbReference type="ChEBI" id="CHEBI:15377"/>
        <dbReference type="ChEBI" id="CHEBI:15378"/>
        <dbReference type="ChEBI" id="CHEBI:30864"/>
        <dbReference type="ChEBI" id="CHEBI:32814"/>
        <dbReference type="EC" id="3.5.2.3"/>
    </reaction>
</comment>
<keyword evidence="10" id="KW-1185">Reference proteome</keyword>
<dbReference type="EMBL" id="CP031264">
    <property type="protein sequence ID" value="AXI80731.1"/>
    <property type="molecule type" value="Genomic_DNA"/>
</dbReference>
<dbReference type="OrthoDB" id="9803027at2"/>
<dbReference type="GO" id="GO:0044205">
    <property type="term" value="P:'de novo' UMP biosynthetic process"/>
    <property type="evidence" value="ECO:0007669"/>
    <property type="project" value="UniProtKB-UniRule"/>
</dbReference>
<evidence type="ECO:0000313" key="9">
    <source>
        <dbReference type="EMBL" id="AXI80731.1"/>
    </source>
</evidence>
<evidence type="ECO:0000256" key="5">
    <source>
        <dbReference type="ARBA" id="ARBA00022975"/>
    </source>
</evidence>
<evidence type="ECO:0000256" key="1">
    <source>
        <dbReference type="ARBA" id="ARBA00002368"/>
    </source>
</evidence>
<dbReference type="GO" id="GO:0008270">
    <property type="term" value="F:zinc ion binding"/>
    <property type="evidence" value="ECO:0007669"/>
    <property type="project" value="UniProtKB-UniRule"/>
</dbReference>
<name>A0A345T426_9ACTN</name>
<accession>A0A345T426</accession>
<dbReference type="SUPFAM" id="SSF51338">
    <property type="entry name" value="Composite domain of metallo-dependent hydrolases"/>
    <property type="match status" value="1"/>
</dbReference>
<feature type="active site" evidence="6">
    <location>
        <position position="302"/>
    </location>
</feature>
<keyword evidence="6" id="KW-0862">Zinc</keyword>
<evidence type="ECO:0000259" key="8">
    <source>
        <dbReference type="Pfam" id="PF12890"/>
    </source>
</evidence>
<feature type="binding site" evidence="6">
    <location>
        <position position="89"/>
    </location>
    <ligand>
        <name>substrate</name>
    </ligand>
</feature>
<feature type="binding site" evidence="6">
    <location>
        <position position="275"/>
    </location>
    <ligand>
        <name>substrate</name>
    </ligand>
</feature>
<dbReference type="InterPro" id="IPR002195">
    <property type="entry name" value="Dihydroorotase_CS"/>
</dbReference>
<feature type="binding site" evidence="6">
    <location>
        <position position="149"/>
    </location>
    <ligand>
        <name>Zn(2+)</name>
        <dbReference type="ChEBI" id="CHEBI:29105"/>
        <label>2</label>
    </ligand>
</feature>
<dbReference type="PANTHER" id="PTHR43668:SF2">
    <property type="entry name" value="ALLANTOINASE"/>
    <property type="match status" value="1"/>
</dbReference>
<keyword evidence="3 6" id="KW-0479">Metal-binding</keyword>
<evidence type="ECO:0000313" key="10">
    <source>
        <dbReference type="Proteomes" id="UP000249340"/>
    </source>
</evidence>
<protein>
    <recommendedName>
        <fullName evidence="6">Dihydroorotase</fullName>
        <shortName evidence="6">DHOase</shortName>
        <ecNumber evidence="6">3.5.2.3</ecNumber>
    </recommendedName>
</protein>
<dbReference type="Pfam" id="PF12890">
    <property type="entry name" value="DHOase"/>
    <property type="match status" value="1"/>
</dbReference>
<feature type="binding site" evidence="6">
    <location>
        <position position="306"/>
    </location>
    <ligand>
        <name>substrate</name>
    </ligand>
</feature>
<dbReference type="RefSeq" id="WP_111490722.1">
    <property type="nucleotide sequence ID" value="NZ_CP031264.1"/>
</dbReference>
<dbReference type="InterPro" id="IPR004722">
    <property type="entry name" value="DHOase"/>
</dbReference>
<evidence type="ECO:0000256" key="2">
    <source>
        <dbReference type="ARBA" id="ARBA00010286"/>
    </source>
</evidence>
<feature type="domain" description="Dihydroorotase catalytic" evidence="8">
    <location>
        <begin position="45"/>
        <end position="233"/>
    </location>
</feature>
<dbReference type="PROSITE" id="PS00483">
    <property type="entry name" value="DIHYDROOROTASE_2"/>
    <property type="match status" value="1"/>
</dbReference>
<dbReference type="InterPro" id="IPR011059">
    <property type="entry name" value="Metal-dep_hydrolase_composite"/>
</dbReference>
<dbReference type="GO" id="GO:0005737">
    <property type="term" value="C:cytoplasm"/>
    <property type="evidence" value="ECO:0007669"/>
    <property type="project" value="TreeGrafter"/>
</dbReference>
<evidence type="ECO:0000256" key="4">
    <source>
        <dbReference type="ARBA" id="ARBA00022801"/>
    </source>
</evidence>
<organism evidence="9 10">
    <name type="scientific">Peterkaempfera bronchialis</name>
    <dbReference type="NCBI Taxonomy" id="2126346"/>
    <lineage>
        <taxon>Bacteria</taxon>
        <taxon>Bacillati</taxon>
        <taxon>Actinomycetota</taxon>
        <taxon>Actinomycetes</taxon>
        <taxon>Kitasatosporales</taxon>
        <taxon>Streptomycetaceae</taxon>
        <taxon>Peterkaempfera</taxon>
    </lineage>
</organism>